<dbReference type="Pfam" id="PF00072">
    <property type="entry name" value="Response_reg"/>
    <property type="match status" value="1"/>
</dbReference>
<keyword evidence="13" id="KW-0808">Transferase</keyword>
<dbReference type="InterPro" id="IPR005467">
    <property type="entry name" value="His_kinase_dom"/>
</dbReference>
<evidence type="ECO:0000256" key="8">
    <source>
        <dbReference type="SAM" id="Phobius"/>
    </source>
</evidence>
<dbReference type="InterPro" id="IPR011123">
    <property type="entry name" value="Y_Y_Y"/>
</dbReference>
<dbReference type="SUPFAM" id="SSF50998">
    <property type="entry name" value="Quinoprotein alcohol dehydrogenase-like"/>
    <property type="match status" value="1"/>
</dbReference>
<dbReference type="InterPro" id="IPR036890">
    <property type="entry name" value="HATPase_C_sf"/>
</dbReference>
<dbReference type="Pfam" id="PF02518">
    <property type="entry name" value="HATPase_c"/>
    <property type="match status" value="1"/>
</dbReference>
<dbReference type="RefSeq" id="WP_079681879.1">
    <property type="nucleotide sequence ID" value="NZ_FUYQ01000001.1"/>
</dbReference>
<feature type="domain" description="Histidine kinase" evidence="11">
    <location>
        <begin position="843"/>
        <end position="1059"/>
    </location>
</feature>
<evidence type="ECO:0000256" key="6">
    <source>
        <dbReference type="ARBA" id="ARBA00023163"/>
    </source>
</evidence>
<keyword evidence="4" id="KW-0805">Transcription regulation</keyword>
<dbReference type="InterPro" id="IPR036097">
    <property type="entry name" value="HisK_dim/P_sf"/>
</dbReference>
<evidence type="ECO:0000256" key="9">
    <source>
        <dbReference type="SAM" id="SignalP"/>
    </source>
</evidence>
<evidence type="ECO:0000313" key="14">
    <source>
        <dbReference type="Proteomes" id="UP000190852"/>
    </source>
</evidence>
<dbReference type="SMART" id="SM00387">
    <property type="entry name" value="HATPase_c"/>
    <property type="match status" value="1"/>
</dbReference>
<dbReference type="PANTHER" id="PTHR43547:SF2">
    <property type="entry name" value="HYBRID SIGNAL TRANSDUCTION HISTIDINE KINASE C"/>
    <property type="match status" value="1"/>
</dbReference>
<keyword evidence="5" id="KW-0238">DNA-binding</keyword>
<dbReference type="Gene3D" id="2.130.10.10">
    <property type="entry name" value="YVTN repeat-like/Quinoprotein amine dehydrogenase"/>
    <property type="match status" value="2"/>
</dbReference>
<dbReference type="CDD" id="cd00082">
    <property type="entry name" value="HisKA"/>
    <property type="match status" value="1"/>
</dbReference>
<feature type="transmembrane region" description="Helical" evidence="8">
    <location>
        <begin position="785"/>
        <end position="807"/>
    </location>
</feature>
<dbReference type="FunFam" id="3.40.50.2300:FF:000138">
    <property type="entry name" value="Two-component system sensor histidine kinase/response regulator"/>
    <property type="match status" value="1"/>
</dbReference>
<dbReference type="Gene3D" id="3.40.50.2300">
    <property type="match status" value="1"/>
</dbReference>
<dbReference type="InterPro" id="IPR001789">
    <property type="entry name" value="Sig_transdc_resp-reg_receiver"/>
</dbReference>
<protein>
    <recommendedName>
        <fullName evidence="2">histidine kinase</fullName>
        <ecNumber evidence="2">2.7.13.3</ecNumber>
    </recommendedName>
</protein>
<dbReference type="EMBL" id="FUYQ01000001">
    <property type="protein sequence ID" value="SKB26010.1"/>
    <property type="molecule type" value="Genomic_DNA"/>
</dbReference>
<dbReference type="InterPro" id="IPR011047">
    <property type="entry name" value="Quinoprotein_ADH-like_sf"/>
</dbReference>
<dbReference type="FunFam" id="2.60.40.10:FF:000791">
    <property type="entry name" value="Two-component system sensor histidine kinase/response regulator"/>
    <property type="match status" value="1"/>
</dbReference>
<dbReference type="Pfam" id="PF12833">
    <property type="entry name" value="HTH_18"/>
    <property type="match status" value="1"/>
</dbReference>
<dbReference type="Gene3D" id="1.10.10.60">
    <property type="entry name" value="Homeodomain-like"/>
    <property type="match status" value="1"/>
</dbReference>
<evidence type="ECO:0000256" key="7">
    <source>
        <dbReference type="PROSITE-ProRule" id="PRU00169"/>
    </source>
</evidence>
<gene>
    <name evidence="13" type="ORF">SAMN05660349_00098</name>
</gene>
<keyword evidence="8" id="KW-1133">Transmembrane helix</keyword>
<dbReference type="InterPro" id="IPR015943">
    <property type="entry name" value="WD40/YVTN_repeat-like_dom_sf"/>
</dbReference>
<dbReference type="GO" id="GO:0003700">
    <property type="term" value="F:DNA-binding transcription factor activity"/>
    <property type="evidence" value="ECO:0007669"/>
    <property type="project" value="InterPro"/>
</dbReference>
<dbReference type="SMART" id="SM00448">
    <property type="entry name" value="REC"/>
    <property type="match status" value="1"/>
</dbReference>
<keyword evidence="14" id="KW-1185">Reference proteome</keyword>
<evidence type="ECO:0000256" key="3">
    <source>
        <dbReference type="ARBA" id="ARBA00022553"/>
    </source>
</evidence>
<name>A0A1T4ZTE5_9BACT</name>
<dbReference type="PROSITE" id="PS50110">
    <property type="entry name" value="RESPONSE_REGULATORY"/>
    <property type="match status" value="1"/>
</dbReference>
<dbReference type="FunFam" id="2.130.10.10:FF:000891">
    <property type="entry name" value="Two-component system sensor histidine kinase/response regulator, hybrid (One-component system)"/>
    <property type="match status" value="1"/>
</dbReference>
<dbReference type="SUPFAM" id="SSF46689">
    <property type="entry name" value="Homeodomain-like"/>
    <property type="match status" value="1"/>
</dbReference>
<dbReference type="InterPro" id="IPR011006">
    <property type="entry name" value="CheY-like_superfamily"/>
</dbReference>
<feature type="modified residue" description="4-aspartylphosphate" evidence="7">
    <location>
        <position position="1164"/>
    </location>
</feature>
<keyword evidence="6" id="KW-0804">Transcription</keyword>
<dbReference type="SUPFAM" id="SSF47384">
    <property type="entry name" value="Homodimeric domain of signal transducing histidine kinase"/>
    <property type="match status" value="1"/>
</dbReference>
<dbReference type="SUPFAM" id="SSF55874">
    <property type="entry name" value="ATPase domain of HSP90 chaperone/DNA topoisomerase II/histidine kinase"/>
    <property type="match status" value="1"/>
</dbReference>
<keyword evidence="9" id="KW-0732">Signal</keyword>
<dbReference type="SMART" id="SM00388">
    <property type="entry name" value="HisKA"/>
    <property type="match status" value="1"/>
</dbReference>
<dbReference type="Pfam" id="PF00512">
    <property type="entry name" value="HisKA"/>
    <property type="match status" value="1"/>
</dbReference>
<evidence type="ECO:0000259" key="11">
    <source>
        <dbReference type="PROSITE" id="PS50109"/>
    </source>
</evidence>
<dbReference type="PANTHER" id="PTHR43547">
    <property type="entry name" value="TWO-COMPONENT HISTIDINE KINASE"/>
    <property type="match status" value="1"/>
</dbReference>
<dbReference type="GO" id="GO:0000155">
    <property type="term" value="F:phosphorelay sensor kinase activity"/>
    <property type="evidence" value="ECO:0007669"/>
    <property type="project" value="InterPro"/>
</dbReference>
<dbReference type="InterPro" id="IPR011110">
    <property type="entry name" value="Reg_prop"/>
</dbReference>
<dbReference type="CDD" id="cd00075">
    <property type="entry name" value="HATPase"/>
    <property type="match status" value="1"/>
</dbReference>
<dbReference type="SMART" id="SM00342">
    <property type="entry name" value="HTH_ARAC"/>
    <property type="match status" value="1"/>
</dbReference>
<dbReference type="CDD" id="cd17574">
    <property type="entry name" value="REC_OmpR"/>
    <property type="match status" value="1"/>
</dbReference>
<dbReference type="SUPFAM" id="SSF63829">
    <property type="entry name" value="Calcium-dependent phosphotriesterase"/>
    <property type="match status" value="1"/>
</dbReference>
<evidence type="ECO:0000256" key="5">
    <source>
        <dbReference type="ARBA" id="ARBA00023125"/>
    </source>
</evidence>
<evidence type="ECO:0000259" key="10">
    <source>
        <dbReference type="PROSITE" id="PS01124"/>
    </source>
</evidence>
<evidence type="ECO:0000259" key="12">
    <source>
        <dbReference type="PROSITE" id="PS50110"/>
    </source>
</evidence>
<keyword evidence="8" id="KW-0472">Membrane</keyword>
<dbReference type="Gene3D" id="3.30.565.10">
    <property type="entry name" value="Histidine kinase-like ATPase, C-terminal domain"/>
    <property type="match status" value="1"/>
</dbReference>
<dbReference type="Pfam" id="PF07494">
    <property type="entry name" value="Reg_prop"/>
    <property type="match status" value="6"/>
</dbReference>
<feature type="domain" description="HTH araC/xylS-type" evidence="10">
    <location>
        <begin position="1259"/>
        <end position="1362"/>
    </location>
</feature>
<keyword evidence="3 7" id="KW-0597">Phosphoprotein</keyword>
<dbReference type="InterPro" id="IPR018060">
    <property type="entry name" value="HTH_AraC"/>
</dbReference>
<dbReference type="PROSITE" id="PS01124">
    <property type="entry name" value="HTH_ARAC_FAMILY_2"/>
    <property type="match status" value="1"/>
</dbReference>
<dbReference type="InterPro" id="IPR013783">
    <property type="entry name" value="Ig-like_fold"/>
</dbReference>
<proteinExistence type="predicted"/>
<evidence type="ECO:0000256" key="4">
    <source>
        <dbReference type="ARBA" id="ARBA00023015"/>
    </source>
</evidence>
<dbReference type="InterPro" id="IPR003594">
    <property type="entry name" value="HATPase_dom"/>
</dbReference>
<dbReference type="EC" id="2.7.13.3" evidence="2"/>
<dbReference type="Gene3D" id="1.10.287.130">
    <property type="match status" value="1"/>
</dbReference>
<feature type="chain" id="PRO_5012459418" description="histidine kinase" evidence="9">
    <location>
        <begin position="23"/>
        <end position="1362"/>
    </location>
</feature>
<evidence type="ECO:0000313" key="13">
    <source>
        <dbReference type="EMBL" id="SKB26010.1"/>
    </source>
</evidence>
<dbReference type="Pfam" id="PF07495">
    <property type="entry name" value="Y_Y_Y"/>
    <property type="match status" value="1"/>
</dbReference>
<dbReference type="InterPro" id="IPR003661">
    <property type="entry name" value="HisK_dim/P_dom"/>
</dbReference>
<evidence type="ECO:0000256" key="1">
    <source>
        <dbReference type="ARBA" id="ARBA00000085"/>
    </source>
</evidence>
<dbReference type="PROSITE" id="PS00041">
    <property type="entry name" value="HTH_ARAC_FAMILY_1"/>
    <property type="match status" value="1"/>
</dbReference>
<dbReference type="PROSITE" id="PS50109">
    <property type="entry name" value="HIS_KIN"/>
    <property type="match status" value="1"/>
</dbReference>
<organism evidence="13 14">
    <name type="scientific">Parabacteroides chartae</name>
    <dbReference type="NCBI Taxonomy" id="1037355"/>
    <lineage>
        <taxon>Bacteria</taxon>
        <taxon>Pseudomonadati</taxon>
        <taxon>Bacteroidota</taxon>
        <taxon>Bacteroidia</taxon>
        <taxon>Bacteroidales</taxon>
        <taxon>Tannerellaceae</taxon>
        <taxon>Parabacteroides</taxon>
    </lineage>
</organism>
<dbReference type="GO" id="GO:0043565">
    <property type="term" value="F:sequence-specific DNA binding"/>
    <property type="evidence" value="ECO:0007669"/>
    <property type="project" value="InterPro"/>
</dbReference>
<dbReference type="FunFam" id="1.10.287.130:FF:000045">
    <property type="entry name" value="Two-component system sensor histidine kinase/response regulator"/>
    <property type="match status" value="1"/>
</dbReference>
<comment type="catalytic activity">
    <reaction evidence="1">
        <text>ATP + protein L-histidine = ADP + protein N-phospho-L-histidine.</text>
        <dbReference type="EC" id="2.7.13.3"/>
    </reaction>
</comment>
<feature type="signal peptide" evidence="9">
    <location>
        <begin position="1"/>
        <end position="22"/>
    </location>
</feature>
<keyword evidence="8" id="KW-0812">Transmembrane</keyword>
<dbReference type="SUPFAM" id="SSF52172">
    <property type="entry name" value="CheY-like"/>
    <property type="match status" value="1"/>
</dbReference>
<dbReference type="InterPro" id="IPR018062">
    <property type="entry name" value="HTH_AraC-typ_CS"/>
</dbReference>
<accession>A0A1T4ZTE5</accession>
<dbReference type="Gene3D" id="2.60.40.10">
    <property type="entry name" value="Immunoglobulins"/>
    <property type="match status" value="1"/>
</dbReference>
<sequence>MNKQLYLFICLLLCLLTNAPSARCSVNQQDTRYYFQRLNSKDGLSQNTVHTILQDSQGFMWFGTKDGLNRFDGLTFRVFRKEGGTLGTNFITTLYEDTDGNIWVGTDIGVYVYSKETESFSKFTINSNRNTVISQPVTSILGDKAGNIWISVDSQGLFSFNKKTRKLQNYQFNGPGQMVTGNVTHFLFDSKGRCWISFYSDNLYYSDDQFKSLHPFSSDTGEKPFRDDIINKLVEGPDNTLFVGSSKGGLKKIDIQSNKVRDLLPMKDGKLPYVRSIAYYTDDELWIGTESGIYIYNLLSGKRNHLVHDEADSYSLSDNAIYSLYKDKEGGMWIGSYFGGLNYYPKGYSYFEKYYPKKEDNFRLGKRVREFCQGKDGTIWIGTEDKGLFLFDPQNGKIQPFVDKLLYNNVHGLCMDGNFLWVGTFSKGLNRIDLRTGRVKNYQKGMREDDLSSNDIFSVCRSRSGTLWIGTTYGLHTYDRESDRFKRVEKLTGIFIYDMLEDDAGNLWIATYANGIYCFNPANNIWKHFVHEENNPYSLSSDRVLSVFQDTAKRLWFTTQGGGFCMYDKVHDRFEHYNSESSALPSNVVFNMVEDNSGKLWITTNDGLFCFDPVTKAGKVYTVSSGLLSNQFNYQSAFKDRSGKIYMGTIEGFIGFDPASFTENRYVPPVVITDFLLFNRKVPVATKDSPLPKSISLLDAITLKSSQHSFSFRIAALSYQSPRMNKLMYKLEGFDKEWFYVRESPVINYSNLPYGSYTFMVKGSNSDGLWNATPTTLEIHILPPYYLTFWAFACYILVVLATLYGVYRYLKNRSVQKHRLQMEKFEREKERELYNAKVDFFTQVAHEIRTPLTLIKSPLENILKENEFQPGVEEDLQIMSRNANRLLDLTNQLLDFRKTENNAFRLAFVECEIVALLKDIHARFIPLAKQRCIDFRMDIPLDSYVVSCDREALIKIVSNLFSNALNHAGGFIHVKLVTEEPAGWFSVVVANDGEIVPSEMREAIFKPFVQYNDKGKKQTSGTGIGLALARSLAELHEGTLMMDETFELNVFRLTLPVHHKETIRLHSEVPLAMEDVHATSEFIAPLYDILPVDQKTNDIEPELSNVQMKSNERKEVVLVVEDNQEMRGFLCRHLSPHYTVLAAADGQEAIEMLDTNYVNLIVSDVMMPKIDGLELCSRIKSDLSYSHIPIILLTAKTNVQAKIDGIRSGADAYIEKPFSIEFLLVSISGMLTNREKLHQAFVSSPFIGTSTMAITKADESFLKILNEEVERNMSDPEFNLDDLAASMHMSRSSLNRKIKGILDLTPNDYIRLERLKKAASLLQEGECKINEVCYRVGFNTPSYFAKCFQKQFGVLPKDFVNP</sequence>
<dbReference type="InterPro" id="IPR009057">
    <property type="entry name" value="Homeodomain-like_sf"/>
</dbReference>
<keyword evidence="13" id="KW-0418">Kinase</keyword>
<evidence type="ECO:0000256" key="2">
    <source>
        <dbReference type="ARBA" id="ARBA00012438"/>
    </source>
</evidence>
<feature type="domain" description="Response regulatory" evidence="12">
    <location>
        <begin position="1116"/>
        <end position="1231"/>
    </location>
</feature>
<dbReference type="Proteomes" id="UP000190852">
    <property type="component" value="Unassembled WGS sequence"/>
</dbReference>
<reference evidence="14" key="1">
    <citation type="submission" date="2017-02" db="EMBL/GenBank/DDBJ databases">
        <authorList>
            <person name="Varghese N."/>
            <person name="Submissions S."/>
        </authorList>
    </citation>
    <scope>NUCLEOTIDE SEQUENCE [LARGE SCALE GENOMIC DNA]</scope>
    <source>
        <strain evidence="14">DSM 24967</strain>
    </source>
</reference>